<evidence type="ECO:0000313" key="3">
    <source>
        <dbReference type="Proteomes" id="UP000250125"/>
    </source>
</evidence>
<dbReference type="Gene3D" id="3.40.50.1010">
    <property type="entry name" value="5'-nuclease"/>
    <property type="match status" value="1"/>
</dbReference>
<dbReference type="CDD" id="cd09854">
    <property type="entry name" value="PIN_VapC-like"/>
    <property type="match status" value="1"/>
</dbReference>
<keyword evidence="3" id="KW-1185">Reference proteome</keyword>
<dbReference type="GO" id="GO:0003677">
    <property type="term" value="F:DNA binding"/>
    <property type="evidence" value="ECO:0007669"/>
    <property type="project" value="UniProtKB-KW"/>
</dbReference>
<evidence type="ECO:0000259" key="1">
    <source>
        <dbReference type="Pfam" id="PF01850"/>
    </source>
</evidence>
<dbReference type="GO" id="GO:0016075">
    <property type="term" value="P:rRNA catabolic process"/>
    <property type="evidence" value="ECO:0007669"/>
    <property type="project" value="TreeGrafter"/>
</dbReference>
<dbReference type="AlphaFoldDB" id="A0A2Z2MMK4"/>
<gene>
    <name evidence="2" type="ORF">A3L11_05345</name>
</gene>
<dbReference type="PANTHER" id="PTHR42188:SF1">
    <property type="entry name" value="23S RRNA-SPECIFIC ENDONUCLEASE VAPC20"/>
    <property type="match status" value="1"/>
</dbReference>
<dbReference type="EMBL" id="CP015103">
    <property type="protein sequence ID" value="ASJ08681.1"/>
    <property type="molecule type" value="Genomic_DNA"/>
</dbReference>
<dbReference type="RefSeq" id="WP_088855919.1">
    <property type="nucleotide sequence ID" value="NZ_CP015103.1"/>
</dbReference>
<evidence type="ECO:0000313" key="2">
    <source>
        <dbReference type="EMBL" id="ASJ08681.1"/>
    </source>
</evidence>
<reference evidence="2 3" key="1">
    <citation type="submission" date="2016-04" db="EMBL/GenBank/DDBJ databases">
        <title>Complete genome sequence of Thermococcus siculi type strain RG-20.</title>
        <authorList>
            <person name="Oger P.M."/>
        </authorList>
    </citation>
    <scope>NUCLEOTIDE SEQUENCE [LARGE SCALE GENOMIC DNA]</scope>
    <source>
        <strain evidence="2 3">RG-20</strain>
    </source>
</reference>
<accession>A0A2Z2MMK4</accession>
<dbReference type="InterPro" id="IPR002716">
    <property type="entry name" value="PIN_dom"/>
</dbReference>
<dbReference type="GO" id="GO:0004521">
    <property type="term" value="F:RNA endonuclease activity"/>
    <property type="evidence" value="ECO:0007669"/>
    <property type="project" value="InterPro"/>
</dbReference>
<organism evidence="2 3">
    <name type="scientific">Thermococcus siculi</name>
    <dbReference type="NCBI Taxonomy" id="72803"/>
    <lineage>
        <taxon>Archaea</taxon>
        <taxon>Methanobacteriati</taxon>
        <taxon>Methanobacteriota</taxon>
        <taxon>Thermococci</taxon>
        <taxon>Thermococcales</taxon>
        <taxon>Thermococcaceae</taxon>
        <taxon>Thermococcus</taxon>
    </lineage>
</organism>
<dbReference type="Pfam" id="PF01850">
    <property type="entry name" value="PIN"/>
    <property type="match status" value="1"/>
</dbReference>
<dbReference type="OrthoDB" id="41298at2157"/>
<feature type="domain" description="PIN" evidence="1">
    <location>
        <begin position="27"/>
        <end position="131"/>
    </location>
</feature>
<dbReference type="SUPFAM" id="SSF88723">
    <property type="entry name" value="PIN domain-like"/>
    <property type="match status" value="1"/>
</dbReference>
<proteinExistence type="predicted"/>
<protein>
    <submittedName>
        <fullName evidence="2">DNA-binding protein</fullName>
    </submittedName>
</protein>
<dbReference type="InterPro" id="IPR039018">
    <property type="entry name" value="VapC20-like"/>
</dbReference>
<name>A0A2Z2MMK4_9EURY</name>
<dbReference type="Proteomes" id="UP000250125">
    <property type="component" value="Chromosome"/>
</dbReference>
<dbReference type="KEGG" id="tsl:A3L11_05345"/>
<dbReference type="InterPro" id="IPR029060">
    <property type="entry name" value="PIN-like_dom_sf"/>
</dbReference>
<keyword evidence="2" id="KW-0238">DNA-binding</keyword>
<sequence>MRFINANVFLYAAIKPKGEVPPLVLERKKKAKEILTRIESGEEVATTVVHLSEVANILEARLNLTIAIEFLEDLMTAENVRVLPLSTEDYLRALLMARDKGVSVNDALAYLKMKELGIGEIYTFDRHFLNLEVKIVEE</sequence>
<dbReference type="PANTHER" id="PTHR42188">
    <property type="entry name" value="23S RRNA-SPECIFIC ENDONUCLEASE VAPC20"/>
    <property type="match status" value="1"/>
</dbReference>
<dbReference type="GeneID" id="33317641"/>